<evidence type="ECO:0000313" key="2">
    <source>
        <dbReference type="Ensembl" id="ENSCSRP00000004651.1"/>
    </source>
</evidence>
<evidence type="ECO:0000313" key="3">
    <source>
        <dbReference type="Proteomes" id="UP000694403"/>
    </source>
</evidence>
<dbReference type="GO" id="GO:0006915">
    <property type="term" value="P:apoptotic process"/>
    <property type="evidence" value="ECO:0007669"/>
    <property type="project" value="UniProtKB-KW"/>
</dbReference>
<dbReference type="AlphaFoldDB" id="A0A8C3RV79"/>
<keyword evidence="3" id="KW-1185">Reference proteome</keyword>
<dbReference type="Proteomes" id="UP000694403">
    <property type="component" value="Unplaced"/>
</dbReference>
<dbReference type="PANTHER" id="PTHR36466:SF1">
    <property type="entry name" value="BCL-2-LIKE PROTEIN 15"/>
    <property type="match status" value="1"/>
</dbReference>
<dbReference type="Gene3D" id="1.10.437.10">
    <property type="entry name" value="Blc2-like"/>
    <property type="match status" value="1"/>
</dbReference>
<name>A0A8C3RV79_CHESE</name>
<accession>A0A8C3RV79</accession>
<dbReference type="Ensembl" id="ENSCSRT00000004802.1">
    <property type="protein sequence ID" value="ENSCSRP00000004651.1"/>
    <property type="gene ID" value="ENSCSRG00000003533.1"/>
</dbReference>
<reference evidence="2" key="2">
    <citation type="submission" date="2025-09" db="UniProtKB">
        <authorList>
            <consortium name="Ensembl"/>
        </authorList>
    </citation>
    <scope>IDENTIFICATION</scope>
</reference>
<dbReference type="InterPro" id="IPR036834">
    <property type="entry name" value="Bcl-2-like_sf"/>
</dbReference>
<dbReference type="SUPFAM" id="SSF56854">
    <property type="entry name" value="Bcl-2 inhibitors of programmed cell death"/>
    <property type="match status" value="1"/>
</dbReference>
<sequence>MKSPRTFEEQTECIVEALLSDLLGEDEWTFRSLETDSFESRAEHQLSARVEASSTFDSVIIASRLRRLGDEYNEDLEQPAQRIIAELAKGKVEEFGVMVDSLSKSWSSRNPELGYESAFLAVSVKLLVYLSRKVPAVARRIQLVELINGNREVRGYIETHGGWVSAQRSLKFFCWHLWLCSFASLHWLQCDPVF</sequence>
<dbReference type="PROSITE" id="PS50062">
    <property type="entry name" value="BCL2_FAMILY"/>
    <property type="match status" value="1"/>
</dbReference>
<proteinExistence type="predicted"/>
<protein>
    <submittedName>
        <fullName evidence="2">BCL2 like 15</fullName>
    </submittedName>
</protein>
<dbReference type="GO" id="GO:0042981">
    <property type="term" value="P:regulation of apoptotic process"/>
    <property type="evidence" value="ECO:0007669"/>
    <property type="project" value="InterPro"/>
</dbReference>
<dbReference type="InterPro" id="IPR002475">
    <property type="entry name" value="Bcl2-like"/>
</dbReference>
<keyword evidence="1" id="KW-0053">Apoptosis</keyword>
<dbReference type="InterPro" id="IPR033543">
    <property type="entry name" value="BCL2L15"/>
</dbReference>
<dbReference type="PANTHER" id="PTHR36466">
    <property type="entry name" value="BCL-2-LIKE PROTEIN 15"/>
    <property type="match status" value="1"/>
</dbReference>
<organism evidence="2 3">
    <name type="scientific">Chelydra serpentina</name>
    <name type="common">Snapping turtle</name>
    <name type="synonym">Testudo serpentina</name>
    <dbReference type="NCBI Taxonomy" id="8475"/>
    <lineage>
        <taxon>Eukaryota</taxon>
        <taxon>Metazoa</taxon>
        <taxon>Chordata</taxon>
        <taxon>Craniata</taxon>
        <taxon>Vertebrata</taxon>
        <taxon>Euteleostomi</taxon>
        <taxon>Archelosauria</taxon>
        <taxon>Testudinata</taxon>
        <taxon>Testudines</taxon>
        <taxon>Cryptodira</taxon>
        <taxon>Durocryptodira</taxon>
        <taxon>Americhelydia</taxon>
        <taxon>Chelydroidea</taxon>
        <taxon>Chelydridae</taxon>
        <taxon>Chelydra</taxon>
    </lineage>
</organism>
<reference evidence="2" key="1">
    <citation type="submission" date="2025-08" db="UniProtKB">
        <authorList>
            <consortium name="Ensembl"/>
        </authorList>
    </citation>
    <scope>IDENTIFICATION</scope>
</reference>
<evidence type="ECO:0000256" key="1">
    <source>
        <dbReference type="ARBA" id="ARBA00022703"/>
    </source>
</evidence>